<name>A0AAJ2X1C8_XANCA</name>
<reference evidence="1" key="2">
    <citation type="submission" date="2024-01" db="EMBL/GenBank/DDBJ databases">
        <title>Long-read genome sequencing of X. campestris pv. papavericola.</title>
        <authorList>
            <person name="Hussain R.M.F."/>
            <person name="Greer S."/>
            <person name="Harrison J."/>
            <person name="Grant M."/>
            <person name="Vicente J."/>
            <person name="Studholme D.J."/>
        </authorList>
    </citation>
    <scope>NUCLEOTIDE SEQUENCE</scope>
    <source>
        <strain evidence="1">NCPPB 2970</strain>
    </source>
</reference>
<dbReference type="AlphaFoldDB" id="A0AAJ2X1C8"/>
<protein>
    <submittedName>
        <fullName evidence="1">Uncharacterized protein</fullName>
    </submittedName>
</protein>
<accession>A0AAJ2X1C8</accession>
<reference evidence="1" key="1">
    <citation type="submission" date="2021-10" db="EMBL/GenBank/DDBJ databases">
        <authorList>
            <person name="Hussein R."/>
            <person name="Harrison J."/>
            <person name="Studholme D.J."/>
            <person name="Vicente J."/>
            <person name="Grant M."/>
        </authorList>
    </citation>
    <scope>NUCLEOTIDE SEQUENCE</scope>
    <source>
        <strain evidence="1">NCPPB 2970</strain>
    </source>
</reference>
<gene>
    <name evidence="1" type="ORF">LLE72_006495</name>
</gene>
<dbReference type="EMBL" id="JAJFNJ020000003">
    <property type="protein sequence ID" value="MEC3887411.1"/>
    <property type="molecule type" value="Genomic_DNA"/>
</dbReference>
<dbReference type="RefSeq" id="WP_228427375.1">
    <property type="nucleotide sequence ID" value="NZ_JAJFNJ020000003.1"/>
</dbReference>
<organism evidence="1 2">
    <name type="scientific">Xanthomonas campestris pv. papavericola</name>
    <dbReference type="NCBI Taxonomy" id="487881"/>
    <lineage>
        <taxon>Bacteria</taxon>
        <taxon>Pseudomonadati</taxon>
        <taxon>Pseudomonadota</taxon>
        <taxon>Gammaproteobacteria</taxon>
        <taxon>Lysobacterales</taxon>
        <taxon>Lysobacteraceae</taxon>
        <taxon>Xanthomonas</taxon>
    </lineage>
</organism>
<proteinExistence type="predicted"/>
<dbReference type="Proteomes" id="UP001297361">
    <property type="component" value="Unassembled WGS sequence"/>
</dbReference>
<comment type="caution">
    <text evidence="1">The sequence shown here is derived from an EMBL/GenBank/DDBJ whole genome shotgun (WGS) entry which is preliminary data.</text>
</comment>
<sequence>MKRQMLGLALSASRIEFPAYRYSIFLTEPDASQSLLAQAHAPCHHVTMAAFFALVRLTPAYSLPMSQPASEEQVHTQSFWRSQVAAHILQAARVMVLGQQML</sequence>
<evidence type="ECO:0000313" key="1">
    <source>
        <dbReference type="EMBL" id="MEC3887411.1"/>
    </source>
</evidence>
<evidence type="ECO:0000313" key="2">
    <source>
        <dbReference type="Proteomes" id="UP001297361"/>
    </source>
</evidence>